<dbReference type="AlphaFoldDB" id="A0A2C5XZE1"/>
<dbReference type="GO" id="GO:0016705">
    <property type="term" value="F:oxidoreductase activity, acting on paired donors, with incorporation or reduction of molecular oxygen"/>
    <property type="evidence" value="ECO:0007669"/>
    <property type="project" value="InterPro"/>
</dbReference>
<evidence type="ECO:0000313" key="2">
    <source>
        <dbReference type="EMBL" id="PHH81039.1"/>
    </source>
</evidence>
<evidence type="ECO:0000313" key="3">
    <source>
        <dbReference type="Proteomes" id="UP000226431"/>
    </source>
</evidence>
<keyword evidence="3" id="KW-1185">Reference proteome</keyword>
<feature type="region of interest" description="Disordered" evidence="1">
    <location>
        <begin position="191"/>
        <end position="221"/>
    </location>
</feature>
<dbReference type="Proteomes" id="UP000226431">
    <property type="component" value="Unassembled WGS sequence"/>
</dbReference>
<protein>
    <submittedName>
        <fullName evidence="2">Uncharacterized protein</fullName>
    </submittedName>
</protein>
<reference evidence="2 3" key="1">
    <citation type="submission" date="2017-06" db="EMBL/GenBank/DDBJ databases">
        <title>Ant-infecting Ophiocordyceps genomes reveal a high diversity of potential behavioral manipulation genes and a possible major role for enterotoxins.</title>
        <authorList>
            <person name="De Bekker C."/>
            <person name="Evans H.C."/>
            <person name="Brachmann A."/>
            <person name="Hughes D.P."/>
        </authorList>
    </citation>
    <scope>NUCLEOTIDE SEQUENCE [LARGE SCALE GENOMIC DNA]</scope>
    <source>
        <strain evidence="2 3">Map16</strain>
    </source>
</reference>
<sequence>MSPWPPPGLGWVILHIPLQFPDSTVDSMTYLPFVSRIDFGGTWWKTSLERPARKNEILKLMVLFDPAAHLMILNASLEDHRRMKRLLGPAFSEAALSKQESVLVSHIDLICLAYTSLPNLARASHGQHAPLHVHSWPAGLLPVTRLSRKRDEPHWVFSTVHAVQGSAVRQLFKPLIGSLAGYIGLGSSASRGARNQRLGRNETVKAKTAWGESPAGRDRDLTSYMMGEGGSGGQAMSELELQATAGIIFRSHTRIFISEVNRVVERGPHKDASSFRPERWLLKIHP</sequence>
<organism evidence="2 3">
    <name type="scientific">Ophiocordyceps camponoti-rufipedis</name>
    <dbReference type="NCBI Taxonomy" id="2004952"/>
    <lineage>
        <taxon>Eukaryota</taxon>
        <taxon>Fungi</taxon>
        <taxon>Dikarya</taxon>
        <taxon>Ascomycota</taxon>
        <taxon>Pezizomycotina</taxon>
        <taxon>Sordariomycetes</taxon>
        <taxon>Hypocreomycetidae</taxon>
        <taxon>Hypocreales</taxon>
        <taxon>Ophiocordycipitaceae</taxon>
        <taxon>Ophiocordyceps</taxon>
    </lineage>
</organism>
<dbReference type="GO" id="GO:0004497">
    <property type="term" value="F:monooxygenase activity"/>
    <property type="evidence" value="ECO:0007669"/>
    <property type="project" value="InterPro"/>
</dbReference>
<dbReference type="SUPFAM" id="SSF48264">
    <property type="entry name" value="Cytochrome P450"/>
    <property type="match status" value="1"/>
</dbReference>
<dbReference type="GO" id="GO:0020037">
    <property type="term" value="F:heme binding"/>
    <property type="evidence" value="ECO:0007669"/>
    <property type="project" value="InterPro"/>
</dbReference>
<dbReference type="STRING" id="2004952.A0A2C5XZE1"/>
<evidence type="ECO:0000256" key="1">
    <source>
        <dbReference type="SAM" id="MobiDB-lite"/>
    </source>
</evidence>
<dbReference type="GO" id="GO:0005506">
    <property type="term" value="F:iron ion binding"/>
    <property type="evidence" value="ECO:0007669"/>
    <property type="project" value="InterPro"/>
</dbReference>
<proteinExistence type="predicted"/>
<accession>A0A2C5XZE1</accession>
<comment type="caution">
    <text evidence="2">The sequence shown here is derived from an EMBL/GenBank/DDBJ whole genome shotgun (WGS) entry which is preliminary data.</text>
</comment>
<name>A0A2C5XZE1_9HYPO</name>
<dbReference type="EMBL" id="NJES01000004">
    <property type="protein sequence ID" value="PHH81039.1"/>
    <property type="molecule type" value="Genomic_DNA"/>
</dbReference>
<dbReference type="InterPro" id="IPR036396">
    <property type="entry name" value="Cyt_P450_sf"/>
</dbReference>
<gene>
    <name evidence="2" type="ORF">CDD80_4343</name>
</gene>